<evidence type="ECO:0000313" key="2">
    <source>
        <dbReference type="Proteomes" id="UP001180081"/>
    </source>
</evidence>
<comment type="caution">
    <text evidence="1">The sequence shown here is derived from an EMBL/GenBank/DDBJ whole genome shotgun (WGS) entry which is preliminary data.</text>
</comment>
<reference evidence="1" key="1">
    <citation type="journal article" date="2014" name="Int. J. Syst. Evol. Microbiol.">
        <title>Complete genome of a new Firmicutes species belonging to the dominant human colonic microbiota ('Ruminococcus bicirculans') reveals two chromosomes and a selective capacity to utilize plant glucans.</title>
        <authorList>
            <consortium name="NISC Comparative Sequencing Program"/>
            <person name="Wegmann U."/>
            <person name="Louis P."/>
            <person name="Goesmann A."/>
            <person name="Henrissat B."/>
            <person name="Duncan S.H."/>
            <person name="Flint H.J."/>
        </authorList>
    </citation>
    <scope>NUCLEOTIDE SEQUENCE</scope>
    <source>
        <strain evidence="1">CECT 7703</strain>
    </source>
</reference>
<name>A0ABT8BBT8_9NEIS</name>
<dbReference type="RefSeq" id="WP_290334350.1">
    <property type="nucleotide sequence ID" value="NZ_JAUFPU010000019.1"/>
</dbReference>
<protein>
    <submittedName>
        <fullName evidence="1">Uncharacterized protein</fullName>
    </submittedName>
</protein>
<accession>A0ABT8BBT8</accession>
<gene>
    <name evidence="1" type="ORF">QWZ03_19850</name>
</gene>
<dbReference type="Proteomes" id="UP001180081">
    <property type="component" value="Unassembled WGS sequence"/>
</dbReference>
<keyword evidence="2" id="KW-1185">Reference proteome</keyword>
<dbReference type="EMBL" id="JAUFPU010000019">
    <property type="protein sequence ID" value="MDN3579026.1"/>
    <property type="molecule type" value="Genomic_DNA"/>
</dbReference>
<proteinExistence type="predicted"/>
<reference evidence="1" key="2">
    <citation type="submission" date="2023-06" db="EMBL/GenBank/DDBJ databases">
        <authorList>
            <person name="Lucena T."/>
            <person name="Sun Q."/>
        </authorList>
    </citation>
    <scope>NUCLEOTIDE SEQUENCE</scope>
    <source>
        <strain evidence="1">CECT 7703</strain>
    </source>
</reference>
<sequence length="170" mass="18669">MMQLYNFFAALTSLFSQKGSKMKAIIRAGLAVAAGFILCAGAQAATHSVWSEKPLALTDPTLGSFSPIRGNMATTWNSKTRYGHMHITAQANPNLTYDFNLVSISSSHADYISGVWDIFRNGVLVCNGCIGKAYILSAPVGNYFKVYIGDENCAAERWHYSGYITNRFDF</sequence>
<evidence type="ECO:0000313" key="1">
    <source>
        <dbReference type="EMBL" id="MDN3579026.1"/>
    </source>
</evidence>
<organism evidence="1 2">
    <name type="scientific">Chitinimonas viridis</name>
    <dbReference type="NCBI Taxonomy" id="664880"/>
    <lineage>
        <taxon>Bacteria</taxon>
        <taxon>Pseudomonadati</taxon>
        <taxon>Pseudomonadota</taxon>
        <taxon>Betaproteobacteria</taxon>
        <taxon>Neisseriales</taxon>
        <taxon>Chitinibacteraceae</taxon>
        <taxon>Chitinimonas</taxon>
    </lineage>
</organism>